<dbReference type="SUPFAM" id="SSF101391">
    <property type="entry name" value="Hsp90 co-chaperone CDC37"/>
    <property type="match status" value="1"/>
</dbReference>
<evidence type="ECO:0000256" key="1">
    <source>
        <dbReference type="ARBA" id="ARBA00004496"/>
    </source>
</evidence>
<dbReference type="GO" id="GO:0050821">
    <property type="term" value="P:protein stabilization"/>
    <property type="evidence" value="ECO:0007669"/>
    <property type="project" value="TreeGrafter"/>
</dbReference>
<organism evidence="5 6">
    <name type="scientific">Verticillium longisporum</name>
    <name type="common">Verticillium dahliae var. longisporum</name>
    <dbReference type="NCBI Taxonomy" id="100787"/>
    <lineage>
        <taxon>Eukaryota</taxon>
        <taxon>Fungi</taxon>
        <taxon>Dikarya</taxon>
        <taxon>Ascomycota</taxon>
        <taxon>Pezizomycotina</taxon>
        <taxon>Sordariomycetes</taxon>
        <taxon>Hypocreomycetidae</taxon>
        <taxon>Glomerellales</taxon>
        <taxon>Plectosphaerellaceae</taxon>
        <taxon>Verticillium</taxon>
    </lineage>
</organism>
<evidence type="ECO:0000313" key="5">
    <source>
        <dbReference type="EMBL" id="CRK26327.1"/>
    </source>
</evidence>
<feature type="non-terminal residue" evidence="5">
    <location>
        <position position="1"/>
    </location>
</feature>
<dbReference type="SMART" id="SM01070">
    <property type="entry name" value="CDC37_M"/>
    <property type="match status" value="1"/>
</dbReference>
<dbReference type="Proteomes" id="UP000044602">
    <property type="component" value="Unassembled WGS sequence"/>
</dbReference>
<sequence>SYGDDEEIEASPAAQLFAQIRANDYAASLSFLSKHPEILTERETDGLLVMAFDAALERKDDWSRQCVHQALLLQYCRALGKDGVAMFFKRITTKGHQAQEV</sequence>
<feature type="domain" description="Cdc37 Hsp90 binding" evidence="4">
    <location>
        <begin position="1"/>
        <end position="101"/>
    </location>
</feature>
<dbReference type="GO" id="GO:0051087">
    <property type="term" value="F:protein-folding chaperone binding"/>
    <property type="evidence" value="ECO:0007669"/>
    <property type="project" value="TreeGrafter"/>
</dbReference>
<comment type="similarity">
    <text evidence="2">Belongs to the CDC37 family.</text>
</comment>
<proteinExistence type="inferred from homology"/>
<evidence type="ECO:0000256" key="2">
    <source>
        <dbReference type="ARBA" id="ARBA00006222"/>
    </source>
</evidence>
<evidence type="ECO:0000259" key="4">
    <source>
        <dbReference type="SMART" id="SM01070"/>
    </source>
</evidence>
<protein>
    <recommendedName>
        <fullName evidence="4">Cdc37 Hsp90 binding domain-containing protein</fullName>
    </recommendedName>
</protein>
<dbReference type="Gene3D" id="1.20.58.610">
    <property type="entry name" value="Cdc37, Hsp90 binding domain"/>
    <property type="match status" value="1"/>
</dbReference>
<dbReference type="AlphaFoldDB" id="A0A0G4LWF2"/>
<keyword evidence="6" id="KW-1185">Reference proteome</keyword>
<dbReference type="GO" id="GO:0031072">
    <property type="term" value="F:heat shock protein binding"/>
    <property type="evidence" value="ECO:0007669"/>
    <property type="project" value="TreeGrafter"/>
</dbReference>
<dbReference type="InterPro" id="IPR038189">
    <property type="entry name" value="Cdc37_Hsp90-bd_sf"/>
</dbReference>
<evidence type="ECO:0000256" key="3">
    <source>
        <dbReference type="ARBA" id="ARBA00022490"/>
    </source>
</evidence>
<dbReference type="Pfam" id="PF08565">
    <property type="entry name" value="CDC37_M"/>
    <property type="match status" value="1"/>
</dbReference>
<dbReference type="PANTHER" id="PTHR12800">
    <property type="entry name" value="CDC37-RELATED"/>
    <property type="match status" value="1"/>
</dbReference>
<dbReference type="GO" id="GO:0051082">
    <property type="term" value="F:unfolded protein binding"/>
    <property type="evidence" value="ECO:0007669"/>
    <property type="project" value="TreeGrafter"/>
</dbReference>
<evidence type="ECO:0000313" key="6">
    <source>
        <dbReference type="Proteomes" id="UP000044602"/>
    </source>
</evidence>
<gene>
    <name evidence="5" type="ORF">BN1708_018227</name>
</gene>
<reference evidence="5 6" key="1">
    <citation type="submission" date="2015-05" db="EMBL/GenBank/DDBJ databases">
        <authorList>
            <person name="Wang D.B."/>
            <person name="Wang M."/>
        </authorList>
    </citation>
    <scope>NUCLEOTIDE SEQUENCE [LARGE SCALE GENOMIC DNA]</scope>
    <source>
        <strain evidence="5">VL1</strain>
    </source>
</reference>
<dbReference type="InterPro" id="IPR004918">
    <property type="entry name" value="Cdc37"/>
</dbReference>
<name>A0A0G4LWF2_VERLO</name>
<feature type="non-terminal residue" evidence="5">
    <location>
        <position position="101"/>
    </location>
</feature>
<dbReference type="GO" id="GO:0005737">
    <property type="term" value="C:cytoplasm"/>
    <property type="evidence" value="ECO:0007669"/>
    <property type="project" value="UniProtKB-SubCell"/>
</dbReference>
<dbReference type="InterPro" id="IPR013874">
    <property type="entry name" value="Cdc37_Hsp90-bd"/>
</dbReference>
<dbReference type="EMBL" id="CVQH01020149">
    <property type="protein sequence ID" value="CRK26327.1"/>
    <property type="molecule type" value="Genomic_DNA"/>
</dbReference>
<dbReference type="STRING" id="100787.A0A0G4LWF2"/>
<comment type="subcellular location">
    <subcellularLocation>
        <location evidence="1">Cytoplasm</location>
    </subcellularLocation>
</comment>
<accession>A0A0G4LWF2</accession>
<dbReference type="GO" id="GO:0006457">
    <property type="term" value="P:protein folding"/>
    <property type="evidence" value="ECO:0007669"/>
    <property type="project" value="TreeGrafter"/>
</dbReference>
<dbReference type="PANTHER" id="PTHR12800:SF4">
    <property type="entry name" value="HSP90 CO-CHAPERONE CDC37"/>
    <property type="match status" value="1"/>
</dbReference>
<keyword evidence="3" id="KW-0963">Cytoplasm</keyword>